<evidence type="ECO:0000313" key="2">
    <source>
        <dbReference type="EMBL" id="SHF88354.1"/>
    </source>
</evidence>
<evidence type="ECO:0000256" key="1">
    <source>
        <dbReference type="SAM" id="Phobius"/>
    </source>
</evidence>
<evidence type="ECO:0000313" key="3">
    <source>
        <dbReference type="Proteomes" id="UP000184048"/>
    </source>
</evidence>
<sequence length="89" mass="10208">MGLILGLITPVIVFIIIYIARFSGYTFPEFIRVFFRENRLITFFGVWCLVGNIALFTYYINTSRDQTAKGIFAVTLIYGIGVLLIKLFN</sequence>
<proteinExistence type="predicted"/>
<dbReference type="AlphaFoldDB" id="A0A1M5F9Y1"/>
<keyword evidence="1" id="KW-0812">Transmembrane</keyword>
<organism evidence="2 3">
    <name type="scientific">Flavisolibacter ginsengisoli DSM 18119</name>
    <dbReference type="NCBI Taxonomy" id="1121884"/>
    <lineage>
        <taxon>Bacteria</taxon>
        <taxon>Pseudomonadati</taxon>
        <taxon>Bacteroidota</taxon>
        <taxon>Chitinophagia</taxon>
        <taxon>Chitinophagales</taxon>
        <taxon>Chitinophagaceae</taxon>
        <taxon>Flavisolibacter</taxon>
    </lineage>
</organism>
<name>A0A1M5F9Y1_9BACT</name>
<dbReference type="EMBL" id="FQUU01000022">
    <property type="protein sequence ID" value="SHF88354.1"/>
    <property type="molecule type" value="Genomic_DNA"/>
</dbReference>
<keyword evidence="1" id="KW-0472">Membrane</keyword>
<keyword evidence="1" id="KW-1133">Transmembrane helix</keyword>
<keyword evidence="3" id="KW-1185">Reference proteome</keyword>
<accession>A0A1M5F9Y1</accession>
<feature type="transmembrane region" description="Helical" evidence="1">
    <location>
        <begin position="40"/>
        <end position="59"/>
    </location>
</feature>
<feature type="transmembrane region" description="Helical" evidence="1">
    <location>
        <begin position="71"/>
        <end position="88"/>
    </location>
</feature>
<feature type="transmembrane region" description="Helical" evidence="1">
    <location>
        <begin position="6"/>
        <end position="28"/>
    </location>
</feature>
<protein>
    <submittedName>
        <fullName evidence="2">Uncharacterized protein</fullName>
    </submittedName>
</protein>
<dbReference type="Proteomes" id="UP000184048">
    <property type="component" value="Unassembled WGS sequence"/>
</dbReference>
<dbReference type="STRING" id="1121884.SAMN02745131_03755"/>
<gene>
    <name evidence="2" type="ORF">SAMN02745131_03755</name>
</gene>
<reference evidence="2 3" key="1">
    <citation type="submission" date="2016-11" db="EMBL/GenBank/DDBJ databases">
        <authorList>
            <person name="Jaros S."/>
            <person name="Januszkiewicz K."/>
            <person name="Wedrychowicz H."/>
        </authorList>
    </citation>
    <scope>NUCLEOTIDE SEQUENCE [LARGE SCALE GENOMIC DNA]</scope>
    <source>
        <strain evidence="2 3">DSM 18119</strain>
    </source>
</reference>